<dbReference type="RefSeq" id="WP_097278167.1">
    <property type="nucleotide sequence ID" value="NZ_OCNJ01000002.1"/>
</dbReference>
<dbReference type="GO" id="GO:0008379">
    <property type="term" value="F:thioredoxin peroxidase activity"/>
    <property type="evidence" value="ECO:0007669"/>
    <property type="project" value="TreeGrafter"/>
</dbReference>
<dbReference type="InterPro" id="IPR050924">
    <property type="entry name" value="Peroxiredoxin_BCP/PrxQ"/>
</dbReference>
<dbReference type="Proteomes" id="UP000219621">
    <property type="component" value="Unassembled WGS sequence"/>
</dbReference>
<organism evidence="14 15">
    <name type="scientific">Caenispirillum bisanense</name>
    <dbReference type="NCBI Taxonomy" id="414052"/>
    <lineage>
        <taxon>Bacteria</taxon>
        <taxon>Pseudomonadati</taxon>
        <taxon>Pseudomonadota</taxon>
        <taxon>Alphaproteobacteria</taxon>
        <taxon>Rhodospirillales</taxon>
        <taxon>Novispirillaceae</taxon>
        <taxon>Caenispirillum</taxon>
    </lineage>
</organism>
<sequence>MTGAAERTVPPPAEAIPALEPRLAALRRMAPTRLGPEVLAIFEFHIQQTLRSGLGRDAPAVGTRPPPLPAGAPTPAPAGPLVVTWFRGGWCLYCREALEALRDALPLVTAAGATLVAVSPQTPAANAATAADLALPFPLLSDPGAAAAQAWGLAVELDDTMRRLYLELGRDLPAVNDPADPWRLPLPATFVLAADGRVAWRFVHGDYSRRAEPADVVAAVRSSCWSG</sequence>
<comment type="catalytic activity">
    <reaction evidence="11">
        <text>a hydroperoxide + [thioredoxin]-dithiol = an alcohol + [thioredoxin]-disulfide + H2O</text>
        <dbReference type="Rhea" id="RHEA:62620"/>
        <dbReference type="Rhea" id="RHEA-COMP:10698"/>
        <dbReference type="Rhea" id="RHEA-COMP:10700"/>
        <dbReference type="ChEBI" id="CHEBI:15377"/>
        <dbReference type="ChEBI" id="CHEBI:29950"/>
        <dbReference type="ChEBI" id="CHEBI:30879"/>
        <dbReference type="ChEBI" id="CHEBI:35924"/>
        <dbReference type="ChEBI" id="CHEBI:50058"/>
        <dbReference type="EC" id="1.11.1.24"/>
    </reaction>
</comment>
<gene>
    <name evidence="14" type="ORF">SAMN05421508_102419</name>
</gene>
<evidence type="ECO:0000256" key="4">
    <source>
        <dbReference type="ARBA" id="ARBA00022862"/>
    </source>
</evidence>
<accession>A0A286GA62</accession>
<evidence type="ECO:0000256" key="9">
    <source>
        <dbReference type="ARBA" id="ARBA00038489"/>
    </source>
</evidence>
<dbReference type="PANTHER" id="PTHR42801">
    <property type="entry name" value="THIOREDOXIN-DEPENDENT PEROXIDE REDUCTASE"/>
    <property type="match status" value="1"/>
</dbReference>
<evidence type="ECO:0000256" key="1">
    <source>
        <dbReference type="ARBA" id="ARBA00003330"/>
    </source>
</evidence>
<dbReference type="InterPro" id="IPR000866">
    <property type="entry name" value="AhpC/TSA"/>
</dbReference>
<dbReference type="GO" id="GO:0034599">
    <property type="term" value="P:cellular response to oxidative stress"/>
    <property type="evidence" value="ECO:0007669"/>
    <property type="project" value="TreeGrafter"/>
</dbReference>
<dbReference type="CDD" id="cd02970">
    <property type="entry name" value="PRX_like2"/>
    <property type="match status" value="1"/>
</dbReference>
<proteinExistence type="inferred from homology"/>
<evidence type="ECO:0000256" key="12">
    <source>
        <dbReference type="SAM" id="MobiDB-lite"/>
    </source>
</evidence>
<evidence type="ECO:0000256" key="8">
    <source>
        <dbReference type="ARBA" id="ARBA00032824"/>
    </source>
</evidence>
<evidence type="ECO:0000259" key="13">
    <source>
        <dbReference type="PROSITE" id="PS51352"/>
    </source>
</evidence>
<feature type="compositionally biased region" description="Pro residues" evidence="12">
    <location>
        <begin position="64"/>
        <end position="74"/>
    </location>
</feature>
<evidence type="ECO:0000256" key="6">
    <source>
        <dbReference type="ARBA" id="ARBA00023157"/>
    </source>
</evidence>
<dbReference type="GO" id="GO:0005737">
    <property type="term" value="C:cytoplasm"/>
    <property type="evidence" value="ECO:0007669"/>
    <property type="project" value="TreeGrafter"/>
</dbReference>
<comment type="similarity">
    <text evidence="9">Belongs to the peroxiredoxin family. BCP/PrxQ subfamily.</text>
</comment>
<comment type="function">
    <text evidence="1">Thiol-specific peroxidase that catalyzes the reduction of hydrogen peroxide and organic hydroperoxides to water and alcohols, respectively. Plays a role in cell protection against oxidative stress by detoxifying peroxides and as sensor of hydrogen peroxide-mediated signaling events.</text>
</comment>
<keyword evidence="7" id="KW-0676">Redox-active center</keyword>
<dbReference type="InterPro" id="IPR036249">
    <property type="entry name" value="Thioredoxin-like_sf"/>
</dbReference>
<evidence type="ECO:0000256" key="11">
    <source>
        <dbReference type="ARBA" id="ARBA00049091"/>
    </source>
</evidence>
<dbReference type="Pfam" id="PF00578">
    <property type="entry name" value="AhpC-TSA"/>
    <property type="match status" value="1"/>
</dbReference>
<dbReference type="EMBL" id="OCNJ01000002">
    <property type="protein sequence ID" value="SOD92408.1"/>
    <property type="molecule type" value="Genomic_DNA"/>
</dbReference>
<evidence type="ECO:0000256" key="7">
    <source>
        <dbReference type="ARBA" id="ARBA00023284"/>
    </source>
</evidence>
<feature type="region of interest" description="Disordered" evidence="12">
    <location>
        <begin position="55"/>
        <end position="74"/>
    </location>
</feature>
<evidence type="ECO:0000256" key="2">
    <source>
        <dbReference type="ARBA" id="ARBA00013017"/>
    </source>
</evidence>
<keyword evidence="5" id="KW-0560">Oxidoreductase</keyword>
<dbReference type="EC" id="1.11.1.24" evidence="2"/>
<evidence type="ECO:0000256" key="5">
    <source>
        <dbReference type="ARBA" id="ARBA00023002"/>
    </source>
</evidence>
<evidence type="ECO:0000256" key="3">
    <source>
        <dbReference type="ARBA" id="ARBA00022559"/>
    </source>
</evidence>
<dbReference type="GO" id="GO:0045454">
    <property type="term" value="P:cell redox homeostasis"/>
    <property type="evidence" value="ECO:0007669"/>
    <property type="project" value="TreeGrafter"/>
</dbReference>
<dbReference type="OrthoDB" id="9809746at2"/>
<evidence type="ECO:0000256" key="10">
    <source>
        <dbReference type="ARBA" id="ARBA00042639"/>
    </source>
</evidence>
<evidence type="ECO:0000313" key="14">
    <source>
        <dbReference type="EMBL" id="SOD92408.1"/>
    </source>
</evidence>
<dbReference type="SUPFAM" id="SSF52833">
    <property type="entry name" value="Thioredoxin-like"/>
    <property type="match status" value="1"/>
</dbReference>
<evidence type="ECO:0000313" key="15">
    <source>
        <dbReference type="Proteomes" id="UP000219621"/>
    </source>
</evidence>
<dbReference type="InterPro" id="IPR013766">
    <property type="entry name" value="Thioredoxin_domain"/>
</dbReference>
<reference evidence="14 15" key="1">
    <citation type="submission" date="2017-09" db="EMBL/GenBank/DDBJ databases">
        <authorList>
            <person name="Ehlers B."/>
            <person name="Leendertz F.H."/>
        </authorList>
    </citation>
    <scope>NUCLEOTIDE SEQUENCE [LARGE SCALE GENOMIC DNA]</scope>
    <source>
        <strain evidence="14 15">USBA 140</strain>
    </source>
</reference>
<name>A0A286GA62_9PROT</name>
<dbReference type="Gene3D" id="3.40.30.10">
    <property type="entry name" value="Glutaredoxin"/>
    <property type="match status" value="1"/>
</dbReference>
<keyword evidence="15" id="KW-1185">Reference proteome</keyword>
<dbReference type="PROSITE" id="PS51352">
    <property type="entry name" value="THIOREDOXIN_2"/>
    <property type="match status" value="1"/>
</dbReference>
<keyword evidence="6" id="KW-1015">Disulfide bond</keyword>
<protein>
    <recommendedName>
        <fullName evidence="2">thioredoxin-dependent peroxiredoxin</fullName>
        <ecNumber evidence="2">1.11.1.24</ecNumber>
    </recommendedName>
    <alternativeName>
        <fullName evidence="8">Thioredoxin peroxidase</fullName>
    </alternativeName>
    <alternativeName>
        <fullName evidence="10">Thioredoxin-dependent peroxiredoxin Bcp</fullName>
    </alternativeName>
</protein>
<keyword evidence="4" id="KW-0049">Antioxidant</keyword>
<feature type="domain" description="Thioredoxin" evidence="13">
    <location>
        <begin position="52"/>
        <end position="225"/>
    </location>
</feature>
<keyword evidence="3" id="KW-0575">Peroxidase</keyword>
<dbReference type="AlphaFoldDB" id="A0A286GA62"/>
<dbReference type="PANTHER" id="PTHR42801:SF7">
    <property type="entry name" value="SLL1159 PROTEIN"/>
    <property type="match status" value="1"/>
</dbReference>